<dbReference type="InterPro" id="IPR011009">
    <property type="entry name" value="Kinase-like_dom_sf"/>
</dbReference>
<dbReference type="CDD" id="cd05154">
    <property type="entry name" value="ACAD10_11_N-like"/>
    <property type="match status" value="1"/>
</dbReference>
<dbReference type="InterPro" id="IPR041726">
    <property type="entry name" value="ACAD10_11_N"/>
</dbReference>
<accession>A0A918PLA1</accession>
<protein>
    <submittedName>
        <fullName evidence="2">Aminoglycoside phosphotransferase</fullName>
    </submittedName>
</protein>
<dbReference type="PANTHER" id="PTHR21310">
    <property type="entry name" value="AMINOGLYCOSIDE PHOSPHOTRANSFERASE-RELATED-RELATED"/>
    <property type="match status" value="1"/>
</dbReference>
<organism evidence="2 3">
    <name type="scientific">Novosphingobium colocasiae</name>
    <dbReference type="NCBI Taxonomy" id="1256513"/>
    <lineage>
        <taxon>Bacteria</taxon>
        <taxon>Pseudomonadati</taxon>
        <taxon>Pseudomonadota</taxon>
        <taxon>Alphaproteobacteria</taxon>
        <taxon>Sphingomonadales</taxon>
        <taxon>Sphingomonadaceae</taxon>
        <taxon>Novosphingobium</taxon>
    </lineage>
</organism>
<dbReference type="Proteomes" id="UP000648075">
    <property type="component" value="Unassembled WGS sequence"/>
</dbReference>
<reference evidence="2" key="1">
    <citation type="journal article" date="2014" name="Int. J. Syst. Evol. Microbiol.">
        <title>Complete genome sequence of Corynebacterium casei LMG S-19264T (=DSM 44701T), isolated from a smear-ripened cheese.</title>
        <authorList>
            <consortium name="US DOE Joint Genome Institute (JGI-PGF)"/>
            <person name="Walter F."/>
            <person name="Albersmeier A."/>
            <person name="Kalinowski J."/>
            <person name="Ruckert C."/>
        </authorList>
    </citation>
    <scope>NUCLEOTIDE SEQUENCE</scope>
    <source>
        <strain evidence="2">KCTC 32255</strain>
    </source>
</reference>
<comment type="caution">
    <text evidence="2">The sequence shown here is derived from an EMBL/GenBank/DDBJ whole genome shotgun (WGS) entry which is preliminary data.</text>
</comment>
<dbReference type="Pfam" id="PF01636">
    <property type="entry name" value="APH"/>
    <property type="match status" value="1"/>
</dbReference>
<sequence>MLREARLLSALRGTDVPHPELIAVCPDQDVLGAVFYLMEAVEGFNATVGLPNLHASNANIRHQMGLSLVDGLTALERIDHVERGLGDLGRPDGFLQRQVPRWLRQLEGYASVDAWPGRAALPHVDEIATWLETHRPDGFVAGIMHGDYHFANVMFRDDGPELAAIIDWELVTIGDPLLDLGWLLATWPDVDGRIGLVSVEPWNGFPSRHALVERYKERSDRNTEAINWYAILGCFKLAIILEGTFVRACDGAAPRKTGDDCHASAVRLLNRARAWMRWPVIG</sequence>
<keyword evidence="3" id="KW-1185">Reference proteome</keyword>
<dbReference type="SUPFAM" id="SSF56112">
    <property type="entry name" value="Protein kinase-like (PK-like)"/>
    <property type="match status" value="1"/>
</dbReference>
<dbReference type="InterPro" id="IPR051678">
    <property type="entry name" value="AGP_Transferase"/>
</dbReference>
<dbReference type="InterPro" id="IPR002575">
    <property type="entry name" value="Aminoglycoside_PTrfase"/>
</dbReference>
<gene>
    <name evidence="2" type="ORF">GCM10011614_32440</name>
</gene>
<evidence type="ECO:0000313" key="2">
    <source>
        <dbReference type="EMBL" id="GGZ15048.1"/>
    </source>
</evidence>
<dbReference type="Gene3D" id="3.30.200.20">
    <property type="entry name" value="Phosphorylase Kinase, domain 1"/>
    <property type="match status" value="1"/>
</dbReference>
<proteinExistence type="predicted"/>
<evidence type="ECO:0000313" key="3">
    <source>
        <dbReference type="Proteomes" id="UP000648075"/>
    </source>
</evidence>
<name>A0A918PLA1_9SPHN</name>
<reference evidence="2" key="2">
    <citation type="submission" date="2020-09" db="EMBL/GenBank/DDBJ databases">
        <authorList>
            <person name="Sun Q."/>
            <person name="Kim S."/>
        </authorList>
    </citation>
    <scope>NUCLEOTIDE SEQUENCE</scope>
    <source>
        <strain evidence="2">KCTC 32255</strain>
    </source>
</reference>
<feature type="domain" description="Aminoglycoside phosphotransferase" evidence="1">
    <location>
        <begin position="2"/>
        <end position="189"/>
    </location>
</feature>
<dbReference type="AlphaFoldDB" id="A0A918PLA1"/>
<dbReference type="EMBL" id="BMZA01000020">
    <property type="protein sequence ID" value="GGZ15048.1"/>
    <property type="molecule type" value="Genomic_DNA"/>
</dbReference>
<dbReference type="PANTHER" id="PTHR21310:SF40">
    <property type="entry name" value="AMINOGLYCOSIDE PHOSPHOTRANSFERASE DOMAIN-CONTAINING PROTEIN-RELATED"/>
    <property type="match status" value="1"/>
</dbReference>
<evidence type="ECO:0000259" key="1">
    <source>
        <dbReference type="Pfam" id="PF01636"/>
    </source>
</evidence>
<dbReference type="Gene3D" id="3.90.1200.10">
    <property type="match status" value="1"/>
</dbReference>